<accession>A0A4Y1WS73</accession>
<evidence type="ECO:0000259" key="1">
    <source>
        <dbReference type="Pfam" id="PF01368"/>
    </source>
</evidence>
<dbReference type="InterPro" id="IPR001667">
    <property type="entry name" value="DDH_dom"/>
</dbReference>
<dbReference type="SUPFAM" id="SSF64182">
    <property type="entry name" value="DHH phosphoesterases"/>
    <property type="match status" value="1"/>
</dbReference>
<dbReference type="EMBL" id="AP019735">
    <property type="protein sequence ID" value="BBL03923.1"/>
    <property type="molecule type" value="Genomic_DNA"/>
</dbReference>
<evidence type="ECO:0000313" key="3">
    <source>
        <dbReference type="Proteomes" id="UP000318946"/>
    </source>
</evidence>
<gene>
    <name evidence="2" type="ORF">A5CBH24_12360</name>
</gene>
<evidence type="ECO:0000313" key="2">
    <source>
        <dbReference type="EMBL" id="BBL03923.1"/>
    </source>
</evidence>
<name>A0A4Y1WS73_9BACT</name>
<protein>
    <recommendedName>
        <fullName evidence="1">DDH domain-containing protein</fullName>
    </recommendedName>
</protein>
<organism evidence="2 3">
    <name type="scientific">Alistipes communis</name>
    <dbReference type="NCBI Taxonomy" id="2585118"/>
    <lineage>
        <taxon>Bacteria</taxon>
        <taxon>Pseudomonadati</taxon>
        <taxon>Bacteroidota</taxon>
        <taxon>Bacteroidia</taxon>
        <taxon>Bacteroidales</taxon>
        <taxon>Rikenellaceae</taxon>
        <taxon>Alistipes</taxon>
    </lineage>
</organism>
<dbReference type="RefSeq" id="WP_141412534.1">
    <property type="nucleotide sequence ID" value="NZ_AP019735.1"/>
</dbReference>
<proteinExistence type="predicted"/>
<keyword evidence="3" id="KW-1185">Reference proteome</keyword>
<dbReference type="KEGG" id="acou:A5CBH24_12360"/>
<dbReference type="Gene3D" id="3.10.310.30">
    <property type="match status" value="1"/>
</dbReference>
<dbReference type="Proteomes" id="UP000318946">
    <property type="component" value="Chromosome"/>
</dbReference>
<reference evidence="3" key="1">
    <citation type="submission" date="2019-06" db="EMBL/GenBank/DDBJ databases">
        <title>Alistipes onderdonkii subsp. vulgaris subsp. nov., Alistipes dispar sp. nov. and Alistipes communis sp. nov., isolated from human faeces, and creation of Alistipes onderdonkii subsp. onderdonkii subsp. nov.</title>
        <authorList>
            <person name="Sakamoto M."/>
            <person name="Ikeyama N."/>
            <person name="Ogata Y."/>
            <person name="Suda W."/>
            <person name="Iino T."/>
            <person name="Hattori M."/>
            <person name="Ohkuma M."/>
        </authorList>
    </citation>
    <scope>NUCLEOTIDE SEQUENCE [LARGE SCALE GENOMIC DNA]</scope>
    <source>
        <strain evidence="3">5CBH24</strain>
    </source>
</reference>
<dbReference type="InterPro" id="IPR038763">
    <property type="entry name" value="DHH_sf"/>
</dbReference>
<dbReference type="Pfam" id="PF01368">
    <property type="entry name" value="DHH"/>
    <property type="match status" value="1"/>
</dbReference>
<dbReference type="OrthoDB" id="10630at2"/>
<dbReference type="GeneID" id="78341954"/>
<sequence length="301" mass="35030">MTIYIFYHPDTDGITAAATVRYAARDLWPGARFEYVRHGYLTEDKRLQTLIPDDDTRIFAVDISFCPATILRLQRLFGERFVWIDHHVSAIERWAATGHEEPAGIRDVSHSAAWLTWYYFFERQAPLAIELADKYDLWQRDDTWETQTYPWQLVVSNRFGDPRHYDLRVLDDNALLHGYIRHYGEPMLAYERQLRRREAPYVQRVGLRATDNIYKLLFINSSLRDSQTLAAWHRRHPEIEADGYLVGQFVPPMRWKLSLYTAPGSALDVAQIAVRFGGGGHRTAAGFALSSIEFNKHITRL</sequence>
<feature type="domain" description="DDH" evidence="1">
    <location>
        <begin position="3"/>
        <end position="91"/>
    </location>
</feature>
<dbReference type="AlphaFoldDB" id="A0A4Y1WS73"/>